<evidence type="ECO:0000256" key="6">
    <source>
        <dbReference type="ARBA" id="ARBA00035024"/>
    </source>
</evidence>
<dbReference type="PANTHER" id="PTHR43816:SF1">
    <property type="entry name" value="NICOTINAMIDE PHOSPHORIBOSYLTRANSFERASE"/>
    <property type="match status" value="1"/>
</dbReference>
<evidence type="ECO:0000256" key="7">
    <source>
        <dbReference type="ARBA" id="ARBA00035036"/>
    </source>
</evidence>
<sequence length="454" mass="50635">MEKNIILNSDSYKYSQWNQYPEGTEIVYSYIESRGGKWDSTVFFGLQMFLKEYLAKPVTMEDIDEAEAIILAHGEPFNRAGWEYIVREHGGKLPVEIRAVPEGTIVPNRNVLVTIENTDPECYWLTSFLETALLRAVWYPTTVATNSYESKKIIRRYLEKTGDVAGLPFKLHDFGFRGVSSFESAGLGGAAHLVNFMGTDTVAGLLYARKYYGADMAGFSIPAMEHSTVTSWGRTNELEAYRNMLNKYAKPGAILAAVSDSYDIYNACRMWGTELKQQIIDSGATLVVRPDSGDPVEVVTQCLNILDTHFGSVVNEKGYKVLNNVRVIQGDGINQATIANILEAAEKAGFSADNLAFGQGGALLQEVNRDTLKFAMKCSAARINGKWVSVFKDPITDQGKKSKQGRVTLFKNFNGEFYSGVQDWMKDQLDTVYLNGNIVKEYTFDEVRVNAQKG</sequence>
<proteinExistence type="inferred from homology"/>
<dbReference type="Gene3D" id="3.20.20.70">
    <property type="entry name" value="Aldolase class I"/>
    <property type="match status" value="1"/>
</dbReference>
<dbReference type="CDD" id="cd01569">
    <property type="entry name" value="PBEF_like"/>
    <property type="match status" value="1"/>
</dbReference>
<evidence type="ECO:0000256" key="4">
    <source>
        <dbReference type="ARBA" id="ARBA00022679"/>
    </source>
</evidence>
<feature type="domain" description="Nicotinamide phosphoribosyltransferase N-terminal" evidence="10">
    <location>
        <begin position="4"/>
        <end position="97"/>
    </location>
</feature>
<dbReference type="EMBL" id="LR796734">
    <property type="protein sequence ID" value="CAB4162527.1"/>
    <property type="molecule type" value="Genomic_DNA"/>
</dbReference>
<feature type="domain" description="Nicotinate/nicotinamide phosphoribosyltransferase" evidence="9">
    <location>
        <begin position="169"/>
        <end position="435"/>
    </location>
</feature>
<dbReference type="GO" id="GO:0047280">
    <property type="term" value="F:nicotinamide phosphoribosyltransferase activity"/>
    <property type="evidence" value="ECO:0007669"/>
    <property type="project" value="UniProtKB-EC"/>
</dbReference>
<dbReference type="GO" id="GO:0009435">
    <property type="term" value="P:NAD+ biosynthetic process"/>
    <property type="evidence" value="ECO:0007669"/>
    <property type="project" value="InterPro"/>
</dbReference>
<dbReference type="SUPFAM" id="SSF51690">
    <property type="entry name" value="Nicotinate/Quinolinate PRTase C-terminal domain-like"/>
    <property type="match status" value="1"/>
</dbReference>
<evidence type="ECO:0000256" key="1">
    <source>
        <dbReference type="ARBA" id="ARBA00010897"/>
    </source>
</evidence>
<evidence type="ECO:0000259" key="9">
    <source>
        <dbReference type="Pfam" id="PF04095"/>
    </source>
</evidence>
<dbReference type="InterPro" id="IPR013785">
    <property type="entry name" value="Aldolase_TIM"/>
</dbReference>
<evidence type="ECO:0000256" key="3">
    <source>
        <dbReference type="ARBA" id="ARBA00022676"/>
    </source>
</evidence>
<dbReference type="InterPro" id="IPR016471">
    <property type="entry name" value="Nicotinamide_PRibTrfase"/>
</dbReference>
<evidence type="ECO:0000256" key="8">
    <source>
        <dbReference type="ARBA" id="ARBA00047835"/>
    </source>
</evidence>
<keyword evidence="3 11" id="KW-0328">Glycosyltransferase</keyword>
<comment type="catalytic activity">
    <reaction evidence="8">
        <text>beta-nicotinamide D-ribonucleotide + diphosphate = 5-phospho-alpha-D-ribose 1-diphosphate + nicotinamide + H(+)</text>
        <dbReference type="Rhea" id="RHEA:16149"/>
        <dbReference type="ChEBI" id="CHEBI:14649"/>
        <dbReference type="ChEBI" id="CHEBI:15378"/>
        <dbReference type="ChEBI" id="CHEBI:17154"/>
        <dbReference type="ChEBI" id="CHEBI:33019"/>
        <dbReference type="ChEBI" id="CHEBI:58017"/>
        <dbReference type="EC" id="2.4.2.12"/>
    </reaction>
    <physiologicalReaction direction="right-to-left" evidence="8">
        <dbReference type="Rhea" id="RHEA:16151"/>
    </physiologicalReaction>
</comment>
<gene>
    <name evidence="11" type="ORF">UFOVP787_54</name>
</gene>
<name>A0A6J5NU74_9CAUD</name>
<evidence type="ECO:0000256" key="5">
    <source>
        <dbReference type="ARBA" id="ARBA00035007"/>
    </source>
</evidence>
<accession>A0A6J5NU74</accession>
<dbReference type="InterPro" id="IPR041529">
    <property type="entry name" value="DUF5598"/>
</dbReference>
<protein>
    <recommendedName>
        <fullName evidence="7">Nicotinamide phosphoribosyltransferase</fullName>
        <ecNumber evidence="6">2.4.2.12</ecNumber>
    </recommendedName>
</protein>
<evidence type="ECO:0000259" key="10">
    <source>
        <dbReference type="Pfam" id="PF18127"/>
    </source>
</evidence>
<comment type="pathway">
    <text evidence="5">Cofactor biosynthesis; NAD(+) biosynthesis; nicotinamide D-ribonucleotide from 5-phospho-alpha-D-ribose 1-diphosphate and nicotinamide: step 1/1.</text>
</comment>
<organism evidence="11">
    <name type="scientific">uncultured Caudovirales phage</name>
    <dbReference type="NCBI Taxonomy" id="2100421"/>
    <lineage>
        <taxon>Viruses</taxon>
        <taxon>Duplodnaviria</taxon>
        <taxon>Heunggongvirae</taxon>
        <taxon>Uroviricota</taxon>
        <taxon>Caudoviricetes</taxon>
        <taxon>Peduoviridae</taxon>
        <taxon>Maltschvirus</taxon>
        <taxon>Maltschvirus maltsch</taxon>
    </lineage>
</organism>
<dbReference type="PANTHER" id="PTHR43816">
    <property type="entry name" value="NICOTINAMIDE PHOSPHORIBOSYLTRANSFERASE"/>
    <property type="match status" value="1"/>
</dbReference>
<dbReference type="InterPro" id="IPR036068">
    <property type="entry name" value="Nicotinate_pribotase-like_C"/>
</dbReference>
<evidence type="ECO:0000313" key="11">
    <source>
        <dbReference type="EMBL" id="CAB4162527.1"/>
    </source>
</evidence>
<dbReference type="Pfam" id="PF18127">
    <property type="entry name" value="NAMPT_N"/>
    <property type="match status" value="1"/>
</dbReference>
<evidence type="ECO:0000256" key="2">
    <source>
        <dbReference type="ARBA" id="ARBA00022642"/>
    </source>
</evidence>
<dbReference type="InterPro" id="IPR041525">
    <property type="entry name" value="N/Namide_PRibTrfase"/>
</dbReference>
<dbReference type="NCBIfam" id="NF006629">
    <property type="entry name" value="PRK09198.1"/>
    <property type="match status" value="1"/>
</dbReference>
<dbReference type="PIRSF" id="PIRSF005943">
    <property type="entry name" value="NMPRT"/>
    <property type="match status" value="1"/>
</dbReference>
<dbReference type="Pfam" id="PF04095">
    <property type="entry name" value="NAPRTase"/>
    <property type="match status" value="1"/>
</dbReference>
<reference evidence="11" key="1">
    <citation type="submission" date="2020-04" db="EMBL/GenBank/DDBJ databases">
        <authorList>
            <person name="Chiriac C."/>
            <person name="Salcher M."/>
            <person name="Ghai R."/>
            <person name="Kavagutti S V."/>
        </authorList>
    </citation>
    <scope>NUCLEOTIDE SEQUENCE</scope>
</reference>
<keyword evidence="4 11" id="KW-0808">Transferase</keyword>
<dbReference type="EC" id="2.4.2.12" evidence="6"/>
<comment type="similarity">
    <text evidence="1">Belongs to the NAPRTase family.</text>
</comment>
<keyword evidence="2" id="KW-0662">Pyridine nucleotide biosynthesis</keyword>